<dbReference type="AlphaFoldDB" id="A0A7Z7I657"/>
<dbReference type="Proteomes" id="UP000219522">
    <property type="component" value="Unassembled WGS sequence"/>
</dbReference>
<gene>
    <name evidence="2" type="ORF">SAMN05446927_3166</name>
</gene>
<evidence type="ECO:0000256" key="1">
    <source>
        <dbReference type="SAM" id="MobiDB-lite"/>
    </source>
</evidence>
<evidence type="ECO:0000313" key="3">
    <source>
        <dbReference type="Proteomes" id="UP000219522"/>
    </source>
</evidence>
<dbReference type="EMBL" id="OCSU01000001">
    <property type="protein sequence ID" value="SOE66876.1"/>
    <property type="molecule type" value="Genomic_DNA"/>
</dbReference>
<evidence type="ECO:0000313" key="2">
    <source>
        <dbReference type="EMBL" id="SOE66876.1"/>
    </source>
</evidence>
<organism evidence="2 3">
    <name type="scientific">Caballeronia arationis</name>
    <dbReference type="NCBI Taxonomy" id="1777142"/>
    <lineage>
        <taxon>Bacteria</taxon>
        <taxon>Pseudomonadati</taxon>
        <taxon>Pseudomonadota</taxon>
        <taxon>Betaproteobacteria</taxon>
        <taxon>Burkholderiales</taxon>
        <taxon>Burkholderiaceae</taxon>
        <taxon>Caballeronia</taxon>
    </lineage>
</organism>
<keyword evidence="3" id="KW-1185">Reference proteome</keyword>
<reference evidence="2 3" key="1">
    <citation type="submission" date="2017-09" db="EMBL/GenBank/DDBJ databases">
        <authorList>
            <person name="Varghese N."/>
            <person name="Submissions S."/>
        </authorList>
    </citation>
    <scope>NUCLEOTIDE SEQUENCE [LARGE SCALE GENOMIC DNA]</scope>
    <source>
        <strain evidence="2 3">OK806</strain>
    </source>
</reference>
<comment type="caution">
    <text evidence="2">The sequence shown here is derived from an EMBL/GenBank/DDBJ whole genome shotgun (WGS) entry which is preliminary data.</text>
</comment>
<feature type="compositionally biased region" description="Pro residues" evidence="1">
    <location>
        <begin position="75"/>
        <end position="84"/>
    </location>
</feature>
<sequence length="84" mass="9857">MSLADVAYMQQILDETFDWIWDEPEDFSFAPKDEIPQWATAAWDWPRLPAPEADEEHLEGDSYSVDRDKYGCSVSPPPYETDWR</sequence>
<feature type="region of interest" description="Disordered" evidence="1">
    <location>
        <begin position="53"/>
        <end position="84"/>
    </location>
</feature>
<accession>A0A7Z7I657</accession>
<protein>
    <submittedName>
        <fullName evidence="2">Uncharacterized protein</fullName>
    </submittedName>
</protein>
<proteinExistence type="predicted"/>
<name>A0A7Z7I657_9BURK</name>